<evidence type="ECO:0000313" key="2">
    <source>
        <dbReference type="EMBL" id="AAX28306.1"/>
    </source>
</evidence>
<organism evidence="2">
    <name type="scientific">Schistosoma japonicum</name>
    <name type="common">Blood fluke</name>
    <dbReference type="NCBI Taxonomy" id="6182"/>
    <lineage>
        <taxon>Eukaryota</taxon>
        <taxon>Metazoa</taxon>
        <taxon>Spiralia</taxon>
        <taxon>Lophotrochozoa</taxon>
        <taxon>Platyhelminthes</taxon>
        <taxon>Trematoda</taxon>
        <taxon>Digenea</taxon>
        <taxon>Strigeidida</taxon>
        <taxon>Schistosomatoidea</taxon>
        <taxon>Schistosomatidae</taxon>
        <taxon>Schistosoma</taxon>
    </lineage>
</organism>
<sequence length="39" mass="4543">MNHNTYKILFIDSFYQSMSQYKLLTIAAVILISYILGTK</sequence>
<dbReference type="EMBL" id="AY812417">
    <property type="protein sequence ID" value="AAX28306.1"/>
    <property type="molecule type" value="mRNA"/>
</dbReference>
<evidence type="ECO:0000256" key="1">
    <source>
        <dbReference type="SAM" id="Phobius"/>
    </source>
</evidence>
<feature type="transmembrane region" description="Helical" evidence="1">
    <location>
        <begin position="20"/>
        <end position="37"/>
    </location>
</feature>
<protein>
    <submittedName>
        <fullName evidence="2">Uncharacterized protein</fullName>
    </submittedName>
</protein>
<reference evidence="2" key="2">
    <citation type="journal article" date="2006" name="PLoS Pathog.">
        <title>New perspectives on host-parasite interplay by comparative transcriptomic and proteomic analyses of Schistosoma japonicum.</title>
        <authorList>
            <person name="Liu F."/>
            <person name="Lu J."/>
            <person name="Hu W."/>
            <person name="Wang S.Y."/>
            <person name="Cui S.J."/>
            <person name="Chi M."/>
            <person name="Yan Q."/>
            <person name="Wang X.R."/>
            <person name="Song H.D."/>
            <person name="Xu X.N."/>
            <person name="Wang J.J."/>
            <person name="Zhang X.L."/>
            <person name="Zhang X."/>
            <person name="Wang Z.Q."/>
            <person name="Xue C.L."/>
            <person name="Brindley P.J."/>
            <person name="McManus D.P."/>
            <person name="Yang P.Y."/>
            <person name="Feng Z."/>
            <person name="Chen Z."/>
            <person name="Han Z.G."/>
        </authorList>
    </citation>
    <scope>NUCLEOTIDE SEQUENCE</scope>
</reference>
<keyword evidence="1" id="KW-0812">Transmembrane</keyword>
<reference evidence="2" key="1">
    <citation type="submission" date="2005-03" db="EMBL/GenBank/DDBJ databases">
        <authorList>
            <person name="Han Z."/>
        </authorList>
    </citation>
    <scope>NUCLEOTIDE SEQUENCE</scope>
</reference>
<proteinExistence type="evidence at transcript level"/>
<accession>Q5BWB9</accession>
<keyword evidence="1" id="KW-1133">Transmembrane helix</keyword>
<name>Q5BWB9_SCHJA</name>
<keyword evidence="1" id="KW-0472">Membrane</keyword>
<dbReference type="AlphaFoldDB" id="Q5BWB9"/>